<dbReference type="Gene3D" id="1.10.1040.20">
    <property type="entry name" value="ProC-like, C-terminal domain"/>
    <property type="match status" value="1"/>
</dbReference>
<dbReference type="SUPFAM" id="SSF51735">
    <property type="entry name" value="NAD(P)-binding Rossmann-fold domains"/>
    <property type="match status" value="1"/>
</dbReference>
<dbReference type="OrthoDB" id="8650434at2"/>
<dbReference type="InterPro" id="IPR008927">
    <property type="entry name" value="6-PGluconate_DH-like_C_sf"/>
</dbReference>
<dbReference type="InterPro" id="IPR036291">
    <property type="entry name" value="NAD(P)-bd_dom_sf"/>
</dbReference>
<protein>
    <recommendedName>
        <fullName evidence="1">DUF2520 domain-containing protein</fullName>
    </recommendedName>
</protein>
<dbReference type="AlphaFoldDB" id="A0A017STU3"/>
<evidence type="ECO:0000313" key="2">
    <source>
        <dbReference type="EMBL" id="EYF00408.1"/>
    </source>
</evidence>
<gene>
    <name evidence="2" type="ORF">CAP_0854</name>
</gene>
<dbReference type="EMBL" id="ASRX01000112">
    <property type="protein sequence ID" value="EYF00408.1"/>
    <property type="molecule type" value="Genomic_DNA"/>
</dbReference>
<dbReference type="SUPFAM" id="SSF48179">
    <property type="entry name" value="6-phosphogluconate dehydrogenase C-terminal domain-like"/>
    <property type="match status" value="1"/>
</dbReference>
<dbReference type="STRING" id="1192034.CAP_0854"/>
<sequence>MNAKTGKRSGTTRGRGATKTDRGEIAIFIYGGGKVGRGLQRALRAVGQPSTLRPARQGLPRRRIDADLVIVALRDRDLAACAEALRERGLVGHRRCAVVHCAGALGPEALAAVRSAQVAVAQMHPMISFASPAVTPGLLRGQLHVDGDPYAVRLCRALGKRLGMTPRTIPGLDRVAYHAAAGIVANGAAALAAGGVGLLERAGVTRETAAAMLGPLLRTVADNVEALGLPGALTGPVRRGDAAGIARHLETLRRLAPELIPLYEVSAAVQLPLARTLGEAPAEAFDAVEAALKRAP</sequence>
<comment type="caution">
    <text evidence="2">The sequence shown here is derived from an EMBL/GenBank/DDBJ whole genome shotgun (WGS) entry which is preliminary data.</text>
</comment>
<reference evidence="2 3" key="1">
    <citation type="submission" date="2013-05" db="EMBL/GenBank/DDBJ databases">
        <title>Genome assembly of Chondromyces apiculatus DSM 436.</title>
        <authorList>
            <person name="Sharma G."/>
            <person name="Khatri I."/>
            <person name="Kaur C."/>
            <person name="Mayilraj S."/>
            <person name="Subramanian S."/>
        </authorList>
    </citation>
    <scope>NUCLEOTIDE SEQUENCE [LARGE SCALE GENOMIC DNA]</scope>
    <source>
        <strain evidence="2 3">DSM 436</strain>
    </source>
</reference>
<dbReference type="InterPro" id="IPR018931">
    <property type="entry name" value="DUF2520"/>
</dbReference>
<dbReference type="Gene3D" id="3.40.50.720">
    <property type="entry name" value="NAD(P)-binding Rossmann-like Domain"/>
    <property type="match status" value="1"/>
</dbReference>
<proteinExistence type="predicted"/>
<dbReference type="RefSeq" id="WP_081865796.1">
    <property type="nucleotide sequence ID" value="NZ_ASRX01000112.1"/>
</dbReference>
<dbReference type="PANTHER" id="PTHR40459:SF1">
    <property type="entry name" value="CONSERVED HYPOTHETICAL ALANINE AND LEUCINE RICH PROTEIN"/>
    <property type="match status" value="1"/>
</dbReference>
<feature type="domain" description="DUF2520" evidence="1">
    <location>
        <begin position="145"/>
        <end position="267"/>
    </location>
</feature>
<dbReference type="PANTHER" id="PTHR40459">
    <property type="entry name" value="CONSERVED HYPOTHETICAL ALANINE AND LEUCINE RICH PROTEIN"/>
    <property type="match status" value="1"/>
</dbReference>
<accession>A0A017STU3</accession>
<dbReference type="Pfam" id="PF10728">
    <property type="entry name" value="DUF2520"/>
    <property type="match status" value="1"/>
</dbReference>
<keyword evidence="3" id="KW-1185">Reference proteome</keyword>
<evidence type="ECO:0000259" key="1">
    <source>
        <dbReference type="Pfam" id="PF10728"/>
    </source>
</evidence>
<evidence type="ECO:0000313" key="3">
    <source>
        <dbReference type="Proteomes" id="UP000019678"/>
    </source>
</evidence>
<dbReference type="eggNOG" id="COG5495">
    <property type="taxonomic scope" value="Bacteria"/>
</dbReference>
<name>A0A017STU3_9BACT</name>
<dbReference type="InterPro" id="IPR037108">
    <property type="entry name" value="TM1727-like_C_sf"/>
</dbReference>
<organism evidence="2 3">
    <name type="scientific">Chondromyces apiculatus DSM 436</name>
    <dbReference type="NCBI Taxonomy" id="1192034"/>
    <lineage>
        <taxon>Bacteria</taxon>
        <taxon>Pseudomonadati</taxon>
        <taxon>Myxococcota</taxon>
        <taxon>Polyangia</taxon>
        <taxon>Polyangiales</taxon>
        <taxon>Polyangiaceae</taxon>
        <taxon>Chondromyces</taxon>
    </lineage>
</organism>
<dbReference type="Proteomes" id="UP000019678">
    <property type="component" value="Unassembled WGS sequence"/>
</dbReference>